<accession>A0A9Q3XTH2</accession>
<dbReference type="PANTHER" id="PTHR42734:SF17">
    <property type="entry name" value="METAL TRANSPORT SYSTEM ATP-BINDING PROTEIN TM_0124-RELATED"/>
    <property type="match status" value="1"/>
</dbReference>
<dbReference type="GO" id="GO:0005524">
    <property type="term" value="F:ATP binding"/>
    <property type="evidence" value="ECO:0007669"/>
    <property type="project" value="UniProtKB-KW"/>
</dbReference>
<evidence type="ECO:0000256" key="2">
    <source>
        <dbReference type="ARBA" id="ARBA00022448"/>
    </source>
</evidence>
<comment type="similarity">
    <text evidence="1">Belongs to the ABC transporter superfamily.</text>
</comment>
<dbReference type="PROSITE" id="PS50893">
    <property type="entry name" value="ABC_TRANSPORTER_2"/>
    <property type="match status" value="1"/>
</dbReference>
<dbReference type="PANTHER" id="PTHR42734">
    <property type="entry name" value="METAL TRANSPORT SYSTEM ATP-BINDING PROTEIN TM_0124-RELATED"/>
    <property type="match status" value="1"/>
</dbReference>
<evidence type="ECO:0000313" key="4">
    <source>
        <dbReference type="EMBL" id="MBZ5962685.1"/>
    </source>
</evidence>
<keyword evidence="4" id="KW-0547">Nucleotide-binding</keyword>
<keyword evidence="4" id="KW-0067">ATP-binding</keyword>
<name>A0A9Q3XTH2_9LACO</name>
<reference evidence="4" key="1">
    <citation type="submission" date="2021-05" db="EMBL/GenBank/DDBJ databases">
        <title>Pangenome of Leuconostoc gelidum warrants species status for Leuconostoc gelidum subsp. gasicomitatum.</title>
        <authorList>
            <person name="Johansson P."/>
            <person name="Sade E."/>
            <person name="Hultman J."/>
            <person name="Auvinen P."/>
            <person name="Bjorkroth J."/>
        </authorList>
    </citation>
    <scope>NUCLEOTIDE SEQUENCE</scope>
    <source>
        <strain evidence="4">A.21.4</strain>
    </source>
</reference>
<organism evidence="4 5">
    <name type="scientific">Leuconostoc gasicomitatum</name>
    <dbReference type="NCBI Taxonomy" id="115778"/>
    <lineage>
        <taxon>Bacteria</taxon>
        <taxon>Bacillati</taxon>
        <taxon>Bacillota</taxon>
        <taxon>Bacilli</taxon>
        <taxon>Lactobacillales</taxon>
        <taxon>Lactobacillaceae</taxon>
        <taxon>Leuconostoc</taxon>
        <taxon>Leuconostoc gelidum group</taxon>
    </lineage>
</organism>
<dbReference type="InterPro" id="IPR050153">
    <property type="entry name" value="Metal_Ion_Import_ABC"/>
</dbReference>
<dbReference type="RefSeq" id="WP_013231141.1">
    <property type="nucleotide sequence ID" value="NZ_BPKT01000002.1"/>
</dbReference>
<dbReference type="AlphaFoldDB" id="A0A9Q3XTH2"/>
<protein>
    <submittedName>
        <fullName evidence="4">ATP-binding cassette domain-containing protein</fullName>
    </submittedName>
</protein>
<dbReference type="EMBL" id="JAHBFI010000014">
    <property type="protein sequence ID" value="MBZ5962685.1"/>
    <property type="molecule type" value="Genomic_DNA"/>
</dbReference>
<comment type="caution">
    <text evidence="4">The sequence shown here is derived from an EMBL/GenBank/DDBJ whole genome shotgun (WGS) entry which is preliminary data.</text>
</comment>
<dbReference type="OMA" id="MGERRYL"/>
<dbReference type="Gene3D" id="3.40.50.300">
    <property type="entry name" value="P-loop containing nucleotide triphosphate hydrolases"/>
    <property type="match status" value="1"/>
</dbReference>
<dbReference type="SUPFAM" id="SSF52540">
    <property type="entry name" value="P-loop containing nucleoside triphosphate hydrolases"/>
    <property type="match status" value="1"/>
</dbReference>
<evidence type="ECO:0000313" key="5">
    <source>
        <dbReference type="Proteomes" id="UP000752647"/>
    </source>
</evidence>
<keyword evidence="2" id="KW-0813">Transport</keyword>
<dbReference type="InterPro" id="IPR027417">
    <property type="entry name" value="P-loop_NTPase"/>
</dbReference>
<evidence type="ECO:0000259" key="3">
    <source>
        <dbReference type="PROSITE" id="PS50893"/>
    </source>
</evidence>
<dbReference type="InterPro" id="IPR003439">
    <property type="entry name" value="ABC_transporter-like_ATP-bd"/>
</dbReference>
<feature type="domain" description="ABC transporter" evidence="3">
    <location>
        <begin position="1"/>
        <end position="196"/>
    </location>
</feature>
<dbReference type="GO" id="GO:0016887">
    <property type="term" value="F:ATP hydrolysis activity"/>
    <property type="evidence" value="ECO:0007669"/>
    <property type="project" value="InterPro"/>
</dbReference>
<dbReference type="GeneID" id="61036831"/>
<dbReference type="Proteomes" id="UP000752647">
    <property type="component" value="Unassembled WGS sequence"/>
</dbReference>
<sequence>MQIKKYSLCYGDRVLAQDFEVDFFNHVVNVLTGANGAGKTTLLDFIAGVGPKQAKGQKINVPKQQNIAYQLQHIHFFPTLSVGQTINMYRQIGNRSLEKSGSTFQTIKRQALDKIWSVKMGQLSGGERQMVLTYGQCLLEKELYIFDEPTSGVDVTNSKVILKMIASLVQEREKLVIMTSHNIEQLADLPVKMINIG</sequence>
<proteinExistence type="inferred from homology"/>
<gene>
    <name evidence="4" type="ORF">KIJ12_05935</name>
</gene>
<dbReference type="Pfam" id="PF00005">
    <property type="entry name" value="ABC_tran"/>
    <property type="match status" value="1"/>
</dbReference>
<evidence type="ECO:0000256" key="1">
    <source>
        <dbReference type="ARBA" id="ARBA00005417"/>
    </source>
</evidence>